<keyword evidence="2" id="KW-1185">Reference proteome</keyword>
<dbReference type="KEGG" id="amus:LMH87_012308"/>
<dbReference type="GeneID" id="80899467"/>
<sequence length="236" mass="25930">MLLRNPVRFGSPMPWRPAGDFEAHWAVDRENFNLSLKGSFLGGVRSASTYRETVFRGGPPASGELDLDLASTWQKILCLVAESQDNGFPLSEDTLTACATSLCYGQDEACKPAEEAKLARNFVAYLKSVLGVEDSAKYTGSSFSGPDEQGDGTVFGKPVWDFEYPESSFFVMHDRSMGCCIAPVAPGDGVFVPLGCTYPLVLRPDGERGFRVRGYCFVHGAMHGERQTGRDYFSRY</sequence>
<evidence type="ECO:0000313" key="2">
    <source>
        <dbReference type="Proteomes" id="UP001144673"/>
    </source>
</evidence>
<comment type="caution">
    <text evidence="1">The sequence shown here is derived from an EMBL/GenBank/DDBJ whole genome shotgun (WGS) entry which is preliminary data.</text>
</comment>
<dbReference type="AlphaFoldDB" id="A0A9W8QE86"/>
<dbReference type="Proteomes" id="UP001144673">
    <property type="component" value="Chromosome 4"/>
</dbReference>
<organism evidence="1 2">
    <name type="scientific">Akanthomyces muscarius</name>
    <name type="common">Entomopathogenic fungus</name>
    <name type="synonym">Lecanicillium muscarium</name>
    <dbReference type="NCBI Taxonomy" id="2231603"/>
    <lineage>
        <taxon>Eukaryota</taxon>
        <taxon>Fungi</taxon>
        <taxon>Dikarya</taxon>
        <taxon>Ascomycota</taxon>
        <taxon>Pezizomycotina</taxon>
        <taxon>Sordariomycetes</taxon>
        <taxon>Hypocreomycetidae</taxon>
        <taxon>Hypocreales</taxon>
        <taxon>Cordycipitaceae</taxon>
        <taxon>Akanthomyces</taxon>
    </lineage>
</organism>
<dbReference type="EMBL" id="JAJHUN010000009">
    <property type="protein sequence ID" value="KAJ4151618.1"/>
    <property type="molecule type" value="Genomic_DNA"/>
</dbReference>
<protein>
    <submittedName>
        <fullName evidence="1">Uncharacterized protein</fullName>
    </submittedName>
</protein>
<gene>
    <name evidence="1" type="ORF">LMH87_012308</name>
</gene>
<proteinExistence type="predicted"/>
<name>A0A9W8QE86_AKAMU</name>
<accession>A0A9W8QE86</accession>
<dbReference type="RefSeq" id="XP_056053332.1">
    <property type="nucleotide sequence ID" value="XM_056201594.1"/>
</dbReference>
<evidence type="ECO:0000313" key="1">
    <source>
        <dbReference type="EMBL" id="KAJ4151618.1"/>
    </source>
</evidence>
<reference evidence="1" key="1">
    <citation type="journal article" date="2023" name="Access Microbiol">
        <title>De-novo genome assembly for Akanthomyces muscarius, a biocontrol agent of insect agricultural pests.</title>
        <authorList>
            <person name="Erdos Z."/>
            <person name="Studholme D.J."/>
            <person name="Raymond B."/>
            <person name="Sharma M."/>
        </authorList>
    </citation>
    <scope>NUCLEOTIDE SEQUENCE</scope>
    <source>
        <strain evidence="1">Ve6</strain>
    </source>
</reference>